<evidence type="ECO:0000313" key="1">
    <source>
        <dbReference type="EMBL" id="PCE26091.1"/>
    </source>
</evidence>
<protein>
    <submittedName>
        <fullName evidence="1">Uncharacterized protein</fullName>
    </submittedName>
</protein>
<name>A0A2A4EY69_9BURK</name>
<accession>A0A2A4EY69</accession>
<proteinExistence type="predicted"/>
<comment type="caution">
    <text evidence="1">The sequence shown here is derived from an EMBL/GenBank/DDBJ whole genome shotgun (WGS) entry which is preliminary data.</text>
</comment>
<organism evidence="1 2">
    <name type="scientific">Paraburkholderia acidicola</name>
    <dbReference type="NCBI Taxonomy" id="1912599"/>
    <lineage>
        <taxon>Bacteria</taxon>
        <taxon>Pseudomonadati</taxon>
        <taxon>Pseudomonadota</taxon>
        <taxon>Betaproteobacteria</taxon>
        <taxon>Burkholderiales</taxon>
        <taxon>Burkholderiaceae</taxon>
        <taxon>Paraburkholderia</taxon>
    </lineage>
</organism>
<dbReference type="AlphaFoldDB" id="A0A2A4EY69"/>
<dbReference type="EMBL" id="MTZV01000004">
    <property type="protein sequence ID" value="PCE26091.1"/>
    <property type="molecule type" value="Genomic_DNA"/>
</dbReference>
<reference evidence="1 2" key="1">
    <citation type="submission" date="2017-01" db="EMBL/GenBank/DDBJ databases">
        <title>Whole-Genome Shotgun Sequencing of Two beta-Proteobacterial Species in Search of the Bulgecin Biosynthetic Cluster.</title>
        <authorList>
            <person name="Horsman M.E."/>
            <person name="Marous D.R."/>
            <person name="Li R."/>
            <person name="Oliver R.A."/>
            <person name="Byun B."/>
            <person name="Emrich S.J."/>
            <person name="Boggess B."/>
            <person name="Townsend C.A."/>
            <person name="Mobashery S."/>
        </authorList>
    </citation>
    <scope>NUCLEOTIDE SEQUENCE [LARGE SCALE GENOMIC DNA]</scope>
    <source>
        <strain evidence="1 2">ATCC 31363</strain>
    </source>
</reference>
<dbReference type="Proteomes" id="UP000218022">
    <property type="component" value="Unassembled WGS sequence"/>
</dbReference>
<sequence length="183" mass="20242">MTRGELGEHAASATYVDKIAHITDRHAFAVLERQLVFVCPNCLDELLVRSGEQPFAPTSKEQAFDTSVVAKGVEPRGPIIKCDIHGMVFGRPTSPRIAGAIQRGDTLPDARLIRVITVSSTKHENEFWFDEAFLHQVLGSKIEIAASVCRLEDRQYVDALLDVATGVCPHEMQDFLKRSGVEL</sequence>
<gene>
    <name evidence="1" type="ORF">BWP39_16330</name>
</gene>
<evidence type="ECO:0000313" key="2">
    <source>
        <dbReference type="Proteomes" id="UP000218022"/>
    </source>
</evidence>